<protein>
    <submittedName>
        <fullName evidence="1">Uncharacterized protein</fullName>
    </submittedName>
</protein>
<gene>
    <name evidence="1" type="ORF">BDD30_2129</name>
</gene>
<organism evidence="1 2">
    <name type="scientific">Photorhabdus asymbiotica</name>
    <dbReference type="NCBI Taxonomy" id="291112"/>
    <lineage>
        <taxon>Bacteria</taxon>
        <taxon>Pseudomonadati</taxon>
        <taxon>Pseudomonadota</taxon>
        <taxon>Gammaproteobacteria</taxon>
        <taxon>Enterobacterales</taxon>
        <taxon>Morganellaceae</taxon>
        <taxon>Photorhabdus</taxon>
    </lineage>
</organism>
<accession>A0ABX9SPT9</accession>
<name>A0ABX9SPT9_9GAMM</name>
<dbReference type="Proteomes" id="UP000280955">
    <property type="component" value="Unassembled WGS sequence"/>
</dbReference>
<evidence type="ECO:0000313" key="2">
    <source>
        <dbReference type="Proteomes" id="UP000280955"/>
    </source>
</evidence>
<dbReference type="EMBL" id="RBLJ01000002">
    <property type="protein sequence ID" value="RKS60018.1"/>
    <property type="molecule type" value="Genomic_DNA"/>
</dbReference>
<sequence length="137" mass="15009">MNLNTCKVCDSQPVPLATAAGMKLDQMIRSSTSPFHPSYIGGFLSHSLSQTKNSLGFPKQAVPYICQFNNSLIPMKPLYTKLLFKDSNGIGNSKYGQTQETMALLKILALGQQQVKTGEVTPVKDAVQRLKNKGKFT</sequence>
<comment type="caution">
    <text evidence="1">The sequence shown here is derived from an EMBL/GenBank/DDBJ whole genome shotgun (WGS) entry which is preliminary data.</text>
</comment>
<reference evidence="1 2" key="1">
    <citation type="submission" date="2018-10" db="EMBL/GenBank/DDBJ databases">
        <title>Genomic Encyclopedia of Archaeal and Bacterial Type Strains, Phase II (KMG-II): from individual species to whole genera.</title>
        <authorList>
            <person name="Goeker M."/>
        </authorList>
    </citation>
    <scope>NUCLEOTIDE SEQUENCE [LARGE SCALE GENOMIC DNA]</scope>
    <source>
        <strain evidence="1 2">DSM 15149</strain>
    </source>
</reference>
<proteinExistence type="predicted"/>
<evidence type="ECO:0000313" key="1">
    <source>
        <dbReference type="EMBL" id="RKS60018.1"/>
    </source>
</evidence>
<keyword evidence="2" id="KW-1185">Reference proteome</keyword>